<feature type="chain" id="PRO_5039309731" evidence="1">
    <location>
        <begin position="22"/>
        <end position="308"/>
    </location>
</feature>
<protein>
    <submittedName>
        <fullName evidence="2">Putative PE-PGRS family protein</fullName>
    </submittedName>
</protein>
<evidence type="ECO:0000256" key="1">
    <source>
        <dbReference type="SAM" id="SignalP"/>
    </source>
</evidence>
<dbReference type="STRING" id="457427.SSOG_01383"/>
<evidence type="ECO:0000313" key="2">
    <source>
        <dbReference type="EMBL" id="EFL21671.1"/>
    </source>
</evidence>
<dbReference type="AlphaFoldDB" id="D9WMW1"/>
<keyword evidence="3" id="KW-1185">Reference proteome</keyword>
<dbReference type="HOGENOM" id="CLU_057517_1_0_11"/>
<dbReference type="PROSITE" id="PS51257">
    <property type="entry name" value="PROKAR_LIPOPROTEIN"/>
    <property type="match status" value="1"/>
</dbReference>
<reference evidence="2 3" key="1">
    <citation type="submission" date="2009-02" db="EMBL/GenBank/DDBJ databases">
        <title>Annotation of Streptomyces hygroscopicus strain ATCC 53653.</title>
        <authorList>
            <consortium name="The Broad Institute Genome Sequencing Platform"/>
            <consortium name="Broad Institute Microbial Sequencing Center"/>
            <person name="Fischbach M."/>
            <person name="Godfrey P."/>
            <person name="Ward D."/>
            <person name="Young S."/>
            <person name="Zeng Q."/>
            <person name="Koehrsen M."/>
            <person name="Alvarado L."/>
            <person name="Berlin A.M."/>
            <person name="Bochicchio J."/>
            <person name="Borenstein D."/>
            <person name="Chapman S.B."/>
            <person name="Chen Z."/>
            <person name="Engels R."/>
            <person name="Freedman E."/>
            <person name="Gellesch M."/>
            <person name="Goldberg J."/>
            <person name="Griggs A."/>
            <person name="Gujja S."/>
            <person name="Heilman E.R."/>
            <person name="Heiman D.I."/>
            <person name="Hepburn T.A."/>
            <person name="Howarth C."/>
            <person name="Jen D."/>
            <person name="Larson L."/>
            <person name="Lewis B."/>
            <person name="Mehta T."/>
            <person name="Park D."/>
            <person name="Pearson M."/>
            <person name="Richards J."/>
            <person name="Roberts A."/>
            <person name="Saif S."/>
            <person name="Shea T.D."/>
            <person name="Shenoy N."/>
            <person name="Sisk P."/>
            <person name="Stolte C."/>
            <person name="Sykes S.N."/>
            <person name="Thomson T."/>
            <person name="Walk T."/>
            <person name="White J."/>
            <person name="Yandava C."/>
            <person name="Straight P."/>
            <person name="Clardy J."/>
            <person name="Hung D."/>
            <person name="Kolter R."/>
            <person name="Mekalanos J."/>
            <person name="Walker S."/>
            <person name="Walsh C.T."/>
            <person name="Wieland-Brown L.C."/>
            <person name="Haas B."/>
            <person name="Nusbaum C."/>
            <person name="Birren B."/>
        </authorList>
    </citation>
    <scope>NUCLEOTIDE SEQUENCE [LARGE SCALE GENOMIC DNA]</scope>
    <source>
        <strain evidence="2 3">ATCC 53653</strain>
    </source>
</reference>
<accession>D9WMW1</accession>
<keyword evidence="1" id="KW-0732">Signal</keyword>
<dbReference type="EMBL" id="GG657754">
    <property type="protein sequence ID" value="EFL21671.1"/>
    <property type="molecule type" value="Genomic_DNA"/>
</dbReference>
<feature type="signal peptide" evidence="1">
    <location>
        <begin position="1"/>
        <end position="21"/>
    </location>
</feature>
<proteinExistence type="predicted"/>
<gene>
    <name evidence="2" type="ORF">SSOG_01383</name>
</gene>
<evidence type="ECO:0000313" key="3">
    <source>
        <dbReference type="Proteomes" id="UP000003963"/>
    </source>
</evidence>
<dbReference type="Proteomes" id="UP000003963">
    <property type="component" value="Unassembled WGS sequence"/>
</dbReference>
<name>D9WMW1_9ACTN</name>
<sequence>MRLVRWQIAPLLLMAVVAGCAGSGSSPSGGGKVPEVKEADDLPPLPIDRYKLGKRATKEFDTARNRLAQRCMVGLGFTDFPLDPKPPKSYGSSGAPGAPGASLLTLRRSETPLGPLDLDQAKRWGYGWAPAKAPLGVAGPKGRAMTDKEYAALYGRSGDAPKGGCAGQGDRQLLKGVADATHMWAYPSRRQERLEKAVAKDRRMRKAFATWSDCVVDKGFKRYRNPEAARQDKAWGTGRDGNTTHTQREVGTAVADIECKRKHNTLGVWWSVTAERQRADIDRNKAVYEAVRRDLDTVRANVRSTADG</sequence>
<organism evidence="2 3">
    <name type="scientific">Streptomyces himastatinicus ATCC 53653</name>
    <dbReference type="NCBI Taxonomy" id="457427"/>
    <lineage>
        <taxon>Bacteria</taxon>
        <taxon>Bacillati</taxon>
        <taxon>Actinomycetota</taxon>
        <taxon>Actinomycetes</taxon>
        <taxon>Kitasatosporales</taxon>
        <taxon>Streptomycetaceae</taxon>
        <taxon>Streptomyces</taxon>
        <taxon>Streptomyces violaceusniger group</taxon>
    </lineage>
</organism>